<evidence type="ECO:0000313" key="9">
    <source>
        <dbReference type="Proteomes" id="UP000614721"/>
    </source>
</evidence>
<keyword evidence="3" id="KW-0813">Transport</keyword>
<dbReference type="PANTHER" id="PTHR30532">
    <property type="entry name" value="IRON III DICITRATE-BINDING PERIPLASMIC PROTEIN"/>
    <property type="match status" value="1"/>
</dbReference>
<keyword evidence="4" id="KW-0410">Iron transport</keyword>
<sequence>MSKSVVSIACLFLFSLIVNTANAFDVGADSQSWPRTFTNVDGTKTEIKAKPQRILSASVSITGTLLAMQAPVVASSTAANGQYFAQWDKVAKERNVEKLWSAGSVSLEMAYLYAPDLIVVSVNGGDTVYPQVEQFKQIAPTIVLDYGKQSWESLALQLAQATGQEKETDTLLQQFAGIVKEGKEALQLPEGQVNIISYFGAGTVNPVSLTTSPHAVLLQQLGFTIESADLAWQPKDKPVSDFVWAQYEHLTQLAAPTTFLLSGTAKEADVFMADPILANLPSIKNKQVYGLGANSFRIDYYSAQEIISDMVARFSQHKQ</sequence>
<proteinExistence type="inferred from homology"/>
<dbReference type="Pfam" id="PF01497">
    <property type="entry name" value="Peripla_BP_2"/>
    <property type="match status" value="1"/>
</dbReference>
<dbReference type="PANTHER" id="PTHR30532:SF24">
    <property type="entry name" value="FERRIC ENTEROBACTIN-BINDING PERIPLASMIC PROTEIN FEPB"/>
    <property type="match status" value="1"/>
</dbReference>
<dbReference type="Proteomes" id="UP000614721">
    <property type="component" value="Unassembled WGS sequence"/>
</dbReference>
<dbReference type="InterPro" id="IPR002491">
    <property type="entry name" value="ABC_transptr_periplasmic_BD"/>
</dbReference>
<feature type="domain" description="Fe/B12 periplasmic-binding" evidence="7">
    <location>
        <begin position="53"/>
        <end position="318"/>
    </location>
</feature>
<keyword evidence="5 6" id="KW-0732">Signal</keyword>
<dbReference type="InterPro" id="IPR051313">
    <property type="entry name" value="Bact_iron-sidero_bind"/>
</dbReference>
<reference evidence="8 9" key="1">
    <citation type="submission" date="2020-11" db="EMBL/GenBank/DDBJ databases">
        <title>Enhanced detection system for hospital associated transmission using whole genome sequencing surveillance.</title>
        <authorList>
            <person name="Harrison L.H."/>
            <person name="Van Tyne D."/>
            <person name="Marsh J.W."/>
            <person name="Griffith M.P."/>
            <person name="Snyder D.J."/>
            <person name="Cooper V.S."/>
            <person name="Mustapha M."/>
        </authorList>
    </citation>
    <scope>NUCLEOTIDE SEQUENCE [LARGE SCALE GENOMIC DNA]</scope>
    <source>
        <strain evidence="8 9">PR00075</strain>
    </source>
</reference>
<organism evidence="8 9">
    <name type="scientific">Proteus alimentorum</name>
    <dbReference type="NCBI Taxonomy" id="1973495"/>
    <lineage>
        <taxon>Bacteria</taxon>
        <taxon>Pseudomonadati</taxon>
        <taxon>Pseudomonadota</taxon>
        <taxon>Gammaproteobacteria</taxon>
        <taxon>Enterobacterales</taxon>
        <taxon>Morganellaceae</taxon>
        <taxon>Proteus</taxon>
    </lineage>
</organism>
<comment type="subcellular location">
    <subcellularLocation>
        <location evidence="1">Cell envelope</location>
    </subcellularLocation>
</comment>
<feature type="chain" id="PRO_5046466284" evidence="6">
    <location>
        <begin position="24"/>
        <end position="319"/>
    </location>
</feature>
<keyword evidence="4" id="KW-0406">Ion transport</keyword>
<keyword evidence="4" id="KW-0408">Iron</keyword>
<dbReference type="Gene3D" id="3.40.50.1980">
    <property type="entry name" value="Nitrogenase molybdenum iron protein domain"/>
    <property type="match status" value="2"/>
</dbReference>
<name>A0ABS0IQV6_9GAMM</name>
<evidence type="ECO:0000256" key="1">
    <source>
        <dbReference type="ARBA" id="ARBA00004196"/>
    </source>
</evidence>
<accession>A0ABS0IQV6</accession>
<evidence type="ECO:0000256" key="6">
    <source>
        <dbReference type="SAM" id="SignalP"/>
    </source>
</evidence>
<comment type="caution">
    <text evidence="8">The sequence shown here is derived from an EMBL/GenBank/DDBJ whole genome shotgun (WGS) entry which is preliminary data.</text>
</comment>
<evidence type="ECO:0000256" key="2">
    <source>
        <dbReference type="ARBA" id="ARBA00008814"/>
    </source>
</evidence>
<comment type="similarity">
    <text evidence="2">Belongs to the bacterial solute-binding protein 8 family.</text>
</comment>
<feature type="signal peptide" evidence="6">
    <location>
        <begin position="1"/>
        <end position="23"/>
    </location>
</feature>
<dbReference type="RefSeq" id="WP_196566879.1">
    <property type="nucleotide sequence ID" value="NZ_JADRYY010000008.1"/>
</dbReference>
<dbReference type="EMBL" id="JADSJP010000004">
    <property type="protein sequence ID" value="MBG2878389.1"/>
    <property type="molecule type" value="Genomic_DNA"/>
</dbReference>
<evidence type="ECO:0000256" key="3">
    <source>
        <dbReference type="ARBA" id="ARBA00022448"/>
    </source>
</evidence>
<evidence type="ECO:0000256" key="5">
    <source>
        <dbReference type="ARBA" id="ARBA00022729"/>
    </source>
</evidence>
<keyword evidence="9" id="KW-1185">Reference proteome</keyword>
<protein>
    <submittedName>
        <fullName evidence="8">Fe2+-enterobactin ABC transporter substrate-binding protein</fullName>
    </submittedName>
</protein>
<gene>
    <name evidence="8" type="primary">fepB</name>
    <name evidence="8" type="ORF">I4902_03780</name>
</gene>
<dbReference type="NCBIfam" id="NF008200">
    <property type="entry name" value="PRK10957.1"/>
    <property type="match status" value="1"/>
</dbReference>
<evidence type="ECO:0000259" key="7">
    <source>
        <dbReference type="PROSITE" id="PS50983"/>
    </source>
</evidence>
<dbReference type="SUPFAM" id="SSF53807">
    <property type="entry name" value="Helical backbone' metal receptor"/>
    <property type="match status" value="1"/>
</dbReference>
<evidence type="ECO:0000256" key="4">
    <source>
        <dbReference type="ARBA" id="ARBA00022496"/>
    </source>
</evidence>
<dbReference type="PROSITE" id="PS50983">
    <property type="entry name" value="FE_B12_PBP"/>
    <property type="match status" value="1"/>
</dbReference>
<evidence type="ECO:0000313" key="8">
    <source>
        <dbReference type="EMBL" id="MBG2878389.1"/>
    </source>
</evidence>